<dbReference type="OrthoDB" id="6828292at2"/>
<dbReference type="PANTHER" id="PTHR43394">
    <property type="entry name" value="ATP-DEPENDENT PERMEASE MDL1, MITOCHONDRIAL"/>
    <property type="match status" value="1"/>
</dbReference>
<feature type="transmembrane region" description="Helical" evidence="7">
    <location>
        <begin position="192"/>
        <end position="212"/>
    </location>
</feature>
<dbReference type="RefSeq" id="WP_073534541.1">
    <property type="nucleotide sequence ID" value="NZ_MJAO01000030.1"/>
</dbReference>
<evidence type="ECO:0000256" key="4">
    <source>
        <dbReference type="ARBA" id="ARBA00022840"/>
    </source>
</evidence>
<evidence type="ECO:0000256" key="3">
    <source>
        <dbReference type="ARBA" id="ARBA00022741"/>
    </source>
</evidence>
<evidence type="ECO:0000256" key="5">
    <source>
        <dbReference type="ARBA" id="ARBA00022989"/>
    </source>
</evidence>
<feature type="transmembrane region" description="Helical" evidence="7">
    <location>
        <begin position="303"/>
        <end position="329"/>
    </location>
</feature>
<dbReference type="InterPro" id="IPR027417">
    <property type="entry name" value="P-loop_NTPase"/>
</dbReference>
<keyword evidence="3" id="KW-0547">Nucleotide-binding</keyword>
<dbReference type="InterPro" id="IPR003593">
    <property type="entry name" value="AAA+_ATPase"/>
</dbReference>
<reference evidence="10 11" key="1">
    <citation type="submission" date="2016-09" db="EMBL/GenBank/DDBJ databases">
        <title>Serratia marcescens MSU-97 and epiphytic antimycotic-producing bacteria.</title>
        <authorList>
            <person name="Matilla M.A."/>
        </authorList>
    </citation>
    <scope>NUCLEOTIDE SEQUENCE [LARGE SCALE GENOMIC DNA]</scope>
    <source>
        <strain evidence="10 11">MSU-97</strain>
    </source>
</reference>
<evidence type="ECO:0000313" key="10">
    <source>
        <dbReference type="EMBL" id="OKB64688.1"/>
    </source>
</evidence>
<feature type="domain" description="ABC transmembrane type-1" evidence="9">
    <location>
        <begin position="47"/>
        <end position="336"/>
    </location>
</feature>
<dbReference type="InterPro" id="IPR003439">
    <property type="entry name" value="ABC_transporter-like_ATP-bd"/>
</dbReference>
<dbReference type="PROSITE" id="PS50929">
    <property type="entry name" value="ABC_TM1F"/>
    <property type="match status" value="1"/>
</dbReference>
<keyword evidence="6 7" id="KW-0472">Membrane</keyword>
<evidence type="ECO:0000256" key="6">
    <source>
        <dbReference type="ARBA" id="ARBA00023136"/>
    </source>
</evidence>
<accession>A0A1Q4NUY9</accession>
<protein>
    <recommendedName>
        <fullName evidence="12">ABC transporter ATP-binding protein</fullName>
    </recommendedName>
</protein>
<dbReference type="Proteomes" id="UP000185770">
    <property type="component" value="Unassembled WGS sequence"/>
</dbReference>
<keyword evidence="5 7" id="KW-1133">Transmembrane helix</keyword>
<dbReference type="Gene3D" id="3.40.50.300">
    <property type="entry name" value="P-loop containing nucleotide triphosphate hydrolases"/>
    <property type="match status" value="1"/>
</dbReference>
<dbReference type="GO" id="GO:0015421">
    <property type="term" value="F:ABC-type oligopeptide transporter activity"/>
    <property type="evidence" value="ECO:0007669"/>
    <property type="project" value="TreeGrafter"/>
</dbReference>
<evidence type="ECO:0000313" key="11">
    <source>
        <dbReference type="Proteomes" id="UP000185770"/>
    </source>
</evidence>
<dbReference type="GO" id="GO:0005886">
    <property type="term" value="C:plasma membrane"/>
    <property type="evidence" value="ECO:0007669"/>
    <property type="project" value="UniProtKB-SubCell"/>
</dbReference>
<dbReference type="GO" id="GO:0005524">
    <property type="term" value="F:ATP binding"/>
    <property type="evidence" value="ECO:0007669"/>
    <property type="project" value="UniProtKB-KW"/>
</dbReference>
<dbReference type="Pfam" id="PF00005">
    <property type="entry name" value="ABC_tran"/>
    <property type="match status" value="1"/>
</dbReference>
<evidence type="ECO:0000259" key="8">
    <source>
        <dbReference type="PROSITE" id="PS50893"/>
    </source>
</evidence>
<evidence type="ECO:0000256" key="1">
    <source>
        <dbReference type="ARBA" id="ARBA00004651"/>
    </source>
</evidence>
<dbReference type="EMBL" id="MJAO01000030">
    <property type="protein sequence ID" value="OKB64688.1"/>
    <property type="molecule type" value="Genomic_DNA"/>
</dbReference>
<comment type="caution">
    <text evidence="10">The sequence shown here is derived from an EMBL/GenBank/DDBJ whole genome shotgun (WGS) entry which is preliminary data.</text>
</comment>
<proteinExistence type="predicted"/>
<dbReference type="FunFam" id="3.40.50.300:FF:000218">
    <property type="entry name" value="Multidrug ABC transporter ATP-binding protein"/>
    <property type="match status" value="1"/>
</dbReference>
<keyword evidence="2 7" id="KW-0812">Transmembrane</keyword>
<feature type="transmembrane region" description="Helical" evidence="7">
    <location>
        <begin position="161"/>
        <end position="186"/>
    </location>
</feature>
<evidence type="ECO:0000259" key="9">
    <source>
        <dbReference type="PROSITE" id="PS50929"/>
    </source>
</evidence>
<feature type="domain" description="ABC transporter" evidence="8">
    <location>
        <begin position="370"/>
        <end position="609"/>
    </location>
</feature>
<evidence type="ECO:0008006" key="12">
    <source>
        <dbReference type="Google" id="ProtNLM"/>
    </source>
</evidence>
<dbReference type="GO" id="GO:0016887">
    <property type="term" value="F:ATP hydrolysis activity"/>
    <property type="evidence" value="ECO:0007669"/>
    <property type="project" value="InterPro"/>
</dbReference>
<dbReference type="AlphaFoldDB" id="A0A1Q4NUY9"/>
<organism evidence="10 11">
    <name type="scientific">Serratia marcescens</name>
    <dbReference type="NCBI Taxonomy" id="615"/>
    <lineage>
        <taxon>Bacteria</taxon>
        <taxon>Pseudomonadati</taxon>
        <taxon>Pseudomonadota</taxon>
        <taxon>Gammaproteobacteria</taxon>
        <taxon>Enterobacterales</taxon>
        <taxon>Yersiniaceae</taxon>
        <taxon>Serratia</taxon>
    </lineage>
</organism>
<evidence type="ECO:0000256" key="2">
    <source>
        <dbReference type="ARBA" id="ARBA00022692"/>
    </source>
</evidence>
<dbReference type="SMART" id="SM00382">
    <property type="entry name" value="AAA"/>
    <property type="match status" value="1"/>
</dbReference>
<gene>
    <name evidence="10" type="ORF">BHU62_21355</name>
</gene>
<keyword evidence="4" id="KW-0067">ATP-binding</keyword>
<evidence type="ECO:0000256" key="7">
    <source>
        <dbReference type="SAM" id="Phobius"/>
    </source>
</evidence>
<dbReference type="InterPro" id="IPR036640">
    <property type="entry name" value="ABC1_TM_sf"/>
</dbReference>
<dbReference type="Pfam" id="PF00664">
    <property type="entry name" value="ABC_membrane"/>
    <property type="match status" value="1"/>
</dbReference>
<dbReference type="SUPFAM" id="SSF90123">
    <property type="entry name" value="ABC transporter transmembrane region"/>
    <property type="match status" value="1"/>
</dbReference>
<name>A0A1Q4NUY9_SERMA</name>
<sequence length="615" mass="68079">MSIHKKIKINDWFADWIKPFNTQGEMPPNSPIKFILHYLKLAKLPVLLMLILSGLVAGIEAGMFYFIGRIIDMLDKSPQDLSVLTKNYGVELMIMALIIIFARTLFTWLLSLIQNLTFTLSFCMMVRWQAYTYVAKQGMEFFNNHLAGSVERKVWETGGAIGNLVNTLIQTLWFIIIYTLTTVFLVGKTEPMIGGVLLLWVSAYAVIAFFYVPKIRKYAVQHSDSGSRVKGAIVDNFANIITLKLFGSYGQGSSFVRNSFDEYYSDTKQLSGHISNATNLVTLLSSLMIAMTAWISFVSWSNGVLTAGAIAFTLGLVLRLNAMLSGLLAQLNQLMRHVGSLQSAVKLVAKPLVITDDPDATELKISGGGVTFENVCFGYRASKKTINNLSLTIKPGEKVAIVGPSGAGKTTIFNLLLRLYDPSAGRILMDGQDIAKVTQVSLHNAVVAVTQDGGLIHRSVRDNLVLGRDDVSQEDIEKAVKLARADEFIAELEDKKKRKGLDAYVGERGIKLSGGQRQRIAIARVMLKDASIYLFDEASSALDSESEAAIQQEILAKMKDKTVVMIAHRLSTVTSMDRLIVLRKGEIVEQGTHQQLLEMKGIYSRLWKLQSGGYH</sequence>
<comment type="subcellular location">
    <subcellularLocation>
        <location evidence="1">Cell membrane</location>
        <topology evidence="1">Multi-pass membrane protein</topology>
    </subcellularLocation>
</comment>
<dbReference type="PANTHER" id="PTHR43394:SF1">
    <property type="entry name" value="ATP-BINDING CASSETTE SUB-FAMILY B MEMBER 10, MITOCHONDRIAL"/>
    <property type="match status" value="1"/>
</dbReference>
<dbReference type="Gene3D" id="1.20.1560.10">
    <property type="entry name" value="ABC transporter type 1, transmembrane domain"/>
    <property type="match status" value="1"/>
</dbReference>
<dbReference type="InterPro" id="IPR011527">
    <property type="entry name" value="ABC1_TM_dom"/>
</dbReference>
<feature type="transmembrane region" description="Helical" evidence="7">
    <location>
        <begin position="46"/>
        <end position="67"/>
    </location>
</feature>
<dbReference type="InterPro" id="IPR017871">
    <property type="entry name" value="ABC_transporter-like_CS"/>
</dbReference>
<dbReference type="InterPro" id="IPR039421">
    <property type="entry name" value="Type_1_exporter"/>
</dbReference>
<dbReference type="SUPFAM" id="SSF52540">
    <property type="entry name" value="P-loop containing nucleoside triphosphate hydrolases"/>
    <property type="match status" value="1"/>
</dbReference>
<dbReference type="PROSITE" id="PS50893">
    <property type="entry name" value="ABC_TRANSPORTER_2"/>
    <property type="match status" value="1"/>
</dbReference>
<feature type="transmembrane region" description="Helical" evidence="7">
    <location>
        <begin position="88"/>
        <end position="110"/>
    </location>
</feature>
<dbReference type="PROSITE" id="PS00211">
    <property type="entry name" value="ABC_TRANSPORTER_1"/>
    <property type="match status" value="1"/>
</dbReference>